<evidence type="ECO:0000313" key="4">
    <source>
        <dbReference type="EMBL" id="GER46966.1"/>
    </source>
</evidence>
<dbReference type="EMBL" id="BKCP01007737">
    <property type="protein sequence ID" value="GER46966.1"/>
    <property type="molecule type" value="Genomic_DNA"/>
</dbReference>
<feature type="repeat" description="PPR" evidence="3">
    <location>
        <begin position="714"/>
        <end position="748"/>
    </location>
</feature>
<comment type="caution">
    <text evidence="4">The sequence shown here is derived from an EMBL/GenBank/DDBJ whole genome shotgun (WGS) entry which is preliminary data.</text>
</comment>
<feature type="repeat" description="PPR" evidence="3">
    <location>
        <begin position="226"/>
        <end position="260"/>
    </location>
</feature>
<protein>
    <submittedName>
        <fullName evidence="4">Pentatricopeptide repeat-containing protein</fullName>
    </submittedName>
</protein>
<feature type="repeat" description="PPR" evidence="3">
    <location>
        <begin position="608"/>
        <end position="642"/>
    </location>
</feature>
<reference evidence="5" key="1">
    <citation type="journal article" date="2019" name="Curr. Biol.">
        <title>Genome Sequence of Striga asiatica Provides Insight into the Evolution of Plant Parasitism.</title>
        <authorList>
            <person name="Yoshida S."/>
            <person name="Kim S."/>
            <person name="Wafula E.K."/>
            <person name="Tanskanen J."/>
            <person name="Kim Y.M."/>
            <person name="Honaas L."/>
            <person name="Yang Z."/>
            <person name="Spallek T."/>
            <person name="Conn C.E."/>
            <person name="Ichihashi Y."/>
            <person name="Cheong K."/>
            <person name="Cui S."/>
            <person name="Der J.P."/>
            <person name="Gundlach H."/>
            <person name="Jiao Y."/>
            <person name="Hori C."/>
            <person name="Ishida J.K."/>
            <person name="Kasahara H."/>
            <person name="Kiba T."/>
            <person name="Kim M.S."/>
            <person name="Koo N."/>
            <person name="Laohavisit A."/>
            <person name="Lee Y.H."/>
            <person name="Lumba S."/>
            <person name="McCourt P."/>
            <person name="Mortimer J.C."/>
            <person name="Mutuku J.M."/>
            <person name="Nomura T."/>
            <person name="Sasaki-Sekimoto Y."/>
            <person name="Seto Y."/>
            <person name="Wang Y."/>
            <person name="Wakatake T."/>
            <person name="Sakakibara H."/>
            <person name="Demura T."/>
            <person name="Yamaguchi S."/>
            <person name="Yoneyama K."/>
            <person name="Manabe R.I."/>
            <person name="Nelson D.C."/>
            <person name="Schulman A.H."/>
            <person name="Timko M.P."/>
            <person name="dePamphilis C.W."/>
            <person name="Choi D."/>
            <person name="Shirasu K."/>
        </authorList>
    </citation>
    <scope>NUCLEOTIDE SEQUENCE [LARGE SCALE GENOMIC DNA]</scope>
    <source>
        <strain evidence="5">cv. UVA1</strain>
    </source>
</reference>
<keyword evidence="2" id="KW-0677">Repeat</keyword>
<feature type="repeat" description="PPR" evidence="3">
    <location>
        <begin position="853"/>
        <end position="887"/>
    </location>
</feature>
<evidence type="ECO:0000256" key="1">
    <source>
        <dbReference type="ARBA" id="ARBA00007626"/>
    </source>
</evidence>
<name>A0A5A7QPT0_STRAF</name>
<dbReference type="Proteomes" id="UP000325081">
    <property type="component" value="Unassembled WGS sequence"/>
</dbReference>
<accession>A0A5A7QPT0</accession>
<dbReference type="PANTHER" id="PTHR47936">
    <property type="entry name" value="PPR_LONG DOMAIN-CONTAINING PROTEIN"/>
    <property type="match status" value="1"/>
</dbReference>
<dbReference type="FunFam" id="1.25.40.10:FF:003613">
    <property type="entry name" value="Pentatricopeptide repeat-containing protein At3g23020"/>
    <property type="match status" value="1"/>
</dbReference>
<dbReference type="InterPro" id="IPR011990">
    <property type="entry name" value="TPR-like_helical_dom_sf"/>
</dbReference>
<feature type="repeat" description="PPR" evidence="3">
    <location>
        <begin position="400"/>
        <end position="434"/>
    </location>
</feature>
<comment type="similarity">
    <text evidence="1">Belongs to the PPR family. P subfamily.</text>
</comment>
<keyword evidence="5" id="KW-1185">Reference proteome</keyword>
<dbReference type="OrthoDB" id="185373at2759"/>
<dbReference type="NCBIfam" id="TIGR00756">
    <property type="entry name" value="PPR"/>
    <property type="match status" value="12"/>
</dbReference>
<dbReference type="Gene3D" id="1.25.40.10">
    <property type="entry name" value="Tetratricopeptide repeat domain"/>
    <property type="match status" value="6"/>
</dbReference>
<feature type="repeat" description="PPR" evidence="3">
    <location>
        <begin position="679"/>
        <end position="713"/>
    </location>
</feature>
<feature type="repeat" description="PPR" evidence="3">
    <location>
        <begin position="330"/>
        <end position="364"/>
    </location>
</feature>
<proteinExistence type="inferred from homology"/>
<organism evidence="4 5">
    <name type="scientific">Striga asiatica</name>
    <name type="common">Asiatic witchweed</name>
    <name type="synonym">Buchnera asiatica</name>
    <dbReference type="NCBI Taxonomy" id="4170"/>
    <lineage>
        <taxon>Eukaryota</taxon>
        <taxon>Viridiplantae</taxon>
        <taxon>Streptophyta</taxon>
        <taxon>Embryophyta</taxon>
        <taxon>Tracheophyta</taxon>
        <taxon>Spermatophyta</taxon>
        <taxon>Magnoliopsida</taxon>
        <taxon>eudicotyledons</taxon>
        <taxon>Gunneridae</taxon>
        <taxon>Pentapetalae</taxon>
        <taxon>asterids</taxon>
        <taxon>lamiids</taxon>
        <taxon>Lamiales</taxon>
        <taxon>Orobanchaceae</taxon>
        <taxon>Buchnereae</taxon>
        <taxon>Striga</taxon>
    </lineage>
</organism>
<dbReference type="PROSITE" id="PS51375">
    <property type="entry name" value="PPR"/>
    <property type="match status" value="10"/>
</dbReference>
<sequence>MASLKLPFSPDNNPFESKKLISALNSSNFASSSLFSGYVCTSGAIYVKPFCKLKHYRVARLKDESLNTSEAKSDGILADSRRNVADEGNLTTESQVLVGNLDKGRVNIWKRSRAAKRVRGNTKSSSSVCENVSRYKKSENSMDDLDFDSIRPEMSSRQCNLILQQLEKSDDSKALRFFEWMKVHGKLRRNSPACNLILRILGRKSDWDGAEALVKEMVSDLGCELTYRVFNTLIYACYKSGLVGLGSRWFRTMLDYNIEPNVATFGMLMSLYQKCSVVEEAEYTFSLMRNLEITCHSAYSAMITIYTRMGLYGKAEIIIGFLKEDRVVLNRENWLVVLNAYCQQGKLRDAERVFCAMSEARFSPCLVAYNTMITGYGRVSEMHNAETSFCKIKEVGFVPNETTYRSLIEGWGRAGNYEQVKFYYNELKRLGFQPYSSNLNTLMRLQAMHEDEEGAVKTINDMMMIGCQKSSILGIVLQAYEKANRLEKMALVLEGPLYDHVLVNQTSCTILVNAYVKNCLIDNAIKVLTEKKWVDPMFEENLYHLLICSCKDSGRLENAIRIFTSMPKPAKPNLGICCTMIDIYSKTGVFSEAEKLYTQLKALDVKMDMIAFSIVIRMYVKSGALKEACRVLEIMDEQKNIVPDVYLLRDMFRIYQQLGMDDKLSSLYYKVLKNGQIWDEEMYNCVINCCARALPVDELTKLFDEMLSRGFSPNTFTFNVMLNAYGKSKLFEKAKRVFGMAKKRGLIDVISYNTIIAAYGRNKYVKNMSSAIKKMQFDGFSVSVEAYNCMLDAYGKQGEMDKFKSVLQMMKDSNCSPDNYTYNILINVYGQQGWIEEVGGVLMELKECGVRPDLCSYNTLIKAYGIAGMVEDAVDLVKEMRENRVEPDKITYQNLVTALKRNDMFLEAVKWSLWMKQMGF</sequence>
<dbReference type="Pfam" id="PF13041">
    <property type="entry name" value="PPR_2"/>
    <property type="match status" value="4"/>
</dbReference>
<evidence type="ECO:0000256" key="2">
    <source>
        <dbReference type="ARBA" id="ARBA00022737"/>
    </source>
</evidence>
<dbReference type="Pfam" id="PF01535">
    <property type="entry name" value="PPR"/>
    <property type="match status" value="8"/>
</dbReference>
<feature type="repeat" description="PPR" evidence="3">
    <location>
        <begin position="818"/>
        <end position="852"/>
    </location>
</feature>
<gene>
    <name evidence="4" type="ORF">STAS_24033</name>
</gene>
<feature type="repeat" description="PPR" evidence="3">
    <location>
        <begin position="783"/>
        <end position="817"/>
    </location>
</feature>
<dbReference type="AlphaFoldDB" id="A0A5A7QPT0"/>
<dbReference type="InterPro" id="IPR002885">
    <property type="entry name" value="PPR_rpt"/>
</dbReference>
<evidence type="ECO:0000256" key="3">
    <source>
        <dbReference type="PROSITE-ProRule" id="PRU00708"/>
    </source>
</evidence>
<dbReference type="PANTHER" id="PTHR47936:SF1">
    <property type="entry name" value="PENTATRICOPEPTIDE REPEAT-CONTAINING PROTEIN GUN1, CHLOROPLASTIC"/>
    <property type="match status" value="1"/>
</dbReference>
<evidence type="ECO:0000313" key="5">
    <source>
        <dbReference type="Proteomes" id="UP000325081"/>
    </source>
</evidence>
<feature type="repeat" description="PPR" evidence="3">
    <location>
        <begin position="365"/>
        <end position="399"/>
    </location>
</feature>